<protein>
    <submittedName>
        <fullName evidence="1">Regulatory protein, tetR family</fullName>
    </submittedName>
</protein>
<evidence type="ECO:0000313" key="1">
    <source>
        <dbReference type="EMBL" id="SDD12590.1"/>
    </source>
</evidence>
<dbReference type="SUPFAM" id="SSF46689">
    <property type="entry name" value="Homeodomain-like"/>
    <property type="match status" value="1"/>
</dbReference>
<organism evidence="1 2">
    <name type="scientific">Prauserella marina</name>
    <dbReference type="NCBI Taxonomy" id="530584"/>
    <lineage>
        <taxon>Bacteria</taxon>
        <taxon>Bacillati</taxon>
        <taxon>Actinomycetota</taxon>
        <taxon>Actinomycetes</taxon>
        <taxon>Pseudonocardiales</taxon>
        <taxon>Pseudonocardiaceae</taxon>
        <taxon>Prauserella</taxon>
    </lineage>
</organism>
<dbReference type="InterPro" id="IPR009057">
    <property type="entry name" value="Homeodomain-like_sf"/>
</dbReference>
<dbReference type="Proteomes" id="UP000199494">
    <property type="component" value="Unassembled WGS sequence"/>
</dbReference>
<dbReference type="InterPro" id="IPR036271">
    <property type="entry name" value="Tet_transcr_reg_TetR-rel_C_sf"/>
</dbReference>
<accession>A0A1G6S6Q5</accession>
<dbReference type="PANTHER" id="PTHR30055">
    <property type="entry name" value="HTH-TYPE TRANSCRIPTIONAL REGULATOR RUTR"/>
    <property type="match status" value="1"/>
</dbReference>
<gene>
    <name evidence="1" type="ORF">SAMN05421630_10630</name>
</gene>
<dbReference type="AlphaFoldDB" id="A0A1G6S6Q5"/>
<dbReference type="PANTHER" id="PTHR30055:SF243">
    <property type="entry name" value="HTH-TYPE TRANSCRIPTIONAL REGULATOR RV1816"/>
    <property type="match status" value="1"/>
</dbReference>
<dbReference type="Pfam" id="PF00440">
    <property type="entry name" value="TetR_N"/>
    <property type="match status" value="1"/>
</dbReference>
<sequence length="245" mass="26164">MNLFTALIRDTLGVMPAAHRTARERARAEVTAAIKDEARTQLAKVGAEALSLRAVARQLGMVSSALYRYFPRKDDLLTALIVDAYNSLGTTAEAAAGTETHPRARWQATCHAIRAWARANPHEYSLIFGSPIPGYAAPVDTITPASRVPLALIAVVTAAVEQDLISSPHPQPALTAPLEAQAADVGARFAPGIPAPVLARLFVAWTQLFGMLSFELTGQFANSLEPADAFFGYAVDDMATFVGLH</sequence>
<dbReference type="InterPro" id="IPR050109">
    <property type="entry name" value="HTH-type_TetR-like_transc_reg"/>
</dbReference>
<dbReference type="Pfam" id="PF13305">
    <property type="entry name" value="TetR_C_33"/>
    <property type="match status" value="1"/>
</dbReference>
<reference evidence="1 2" key="1">
    <citation type="submission" date="2016-10" db="EMBL/GenBank/DDBJ databases">
        <authorList>
            <person name="de Groot N.N."/>
        </authorList>
    </citation>
    <scope>NUCLEOTIDE SEQUENCE [LARGE SCALE GENOMIC DNA]</scope>
    <source>
        <strain evidence="1 2">CGMCC 4.5506</strain>
    </source>
</reference>
<dbReference type="Gene3D" id="1.10.357.10">
    <property type="entry name" value="Tetracycline Repressor, domain 2"/>
    <property type="match status" value="1"/>
</dbReference>
<dbReference type="GO" id="GO:0000976">
    <property type="term" value="F:transcription cis-regulatory region binding"/>
    <property type="evidence" value="ECO:0007669"/>
    <property type="project" value="TreeGrafter"/>
</dbReference>
<evidence type="ECO:0000313" key="2">
    <source>
        <dbReference type="Proteomes" id="UP000199494"/>
    </source>
</evidence>
<dbReference type="EMBL" id="FMZE01000006">
    <property type="protein sequence ID" value="SDD12590.1"/>
    <property type="molecule type" value="Genomic_DNA"/>
</dbReference>
<name>A0A1G6S6Q5_9PSEU</name>
<dbReference type="InterPro" id="IPR001647">
    <property type="entry name" value="HTH_TetR"/>
</dbReference>
<dbReference type="STRING" id="530584.SAMN05421630_10630"/>
<dbReference type="PROSITE" id="PS50977">
    <property type="entry name" value="HTH_TETR_2"/>
    <property type="match status" value="1"/>
</dbReference>
<dbReference type="GO" id="GO:0003700">
    <property type="term" value="F:DNA-binding transcription factor activity"/>
    <property type="evidence" value="ECO:0007669"/>
    <property type="project" value="TreeGrafter"/>
</dbReference>
<proteinExistence type="predicted"/>
<dbReference type="SUPFAM" id="SSF48498">
    <property type="entry name" value="Tetracyclin repressor-like, C-terminal domain"/>
    <property type="match status" value="1"/>
</dbReference>
<dbReference type="InterPro" id="IPR025996">
    <property type="entry name" value="MT1864/Rv1816-like_C"/>
</dbReference>
<keyword evidence="2" id="KW-1185">Reference proteome</keyword>